<name>A0AAV5RG52_STABA</name>
<dbReference type="Proteomes" id="UP001362899">
    <property type="component" value="Unassembled WGS sequence"/>
</dbReference>
<dbReference type="EMBL" id="BTGC01000003">
    <property type="protein sequence ID" value="GMM50192.1"/>
    <property type="molecule type" value="Genomic_DNA"/>
</dbReference>
<gene>
    <name evidence="11" type="ORF">DASB73_011500</name>
</gene>
<proteinExistence type="inferred from homology"/>
<accession>A0AAV5RG52</accession>
<dbReference type="Pfam" id="PF02544">
    <property type="entry name" value="Steroid_dh"/>
    <property type="match status" value="1"/>
</dbReference>
<keyword evidence="7" id="KW-0443">Lipid metabolism</keyword>
<dbReference type="InterPro" id="IPR001104">
    <property type="entry name" value="3-oxo-5_a-steroid_4-DH_C"/>
</dbReference>
<keyword evidence="12" id="KW-1185">Reference proteome</keyword>
<sequence length="322" mass="36897">MTLTVSLSIKKPSKGAKNLPDEIKLGDNATTEELLNLVSKETKLNTNRIRLTVKSELSSDKGKKDVALRKNDSLSQFAVDKNVHVFVRDLGPQISWKSVIFIEYIGPLLISPIFFFCPKLIYGVDEGHTYRQWLIFIAVMLHYIKREYETLFVHKFSLATMPVFNLFKNCGHYWLLCGCLVSYFGYAPPSWSESGSKLDRFLFYNKGIIPGDGTWSLILSWLVAEGSNYATHLNLASLRAPGTTERKIPYGYGFTNVSCPNYFFEFWGWVTLFIISGNWAMGVFTVVGGIQMYFWAVKKHKRYLKEFPNYPKQRGAFFPSIF</sequence>
<evidence type="ECO:0000256" key="1">
    <source>
        <dbReference type="ARBA" id="ARBA00004141"/>
    </source>
</evidence>
<evidence type="ECO:0000313" key="12">
    <source>
        <dbReference type="Proteomes" id="UP001362899"/>
    </source>
</evidence>
<dbReference type="PANTHER" id="PTHR10556:SF28">
    <property type="entry name" value="VERY-LONG-CHAIN ENOYL-COA REDUCTASE"/>
    <property type="match status" value="1"/>
</dbReference>
<dbReference type="PANTHER" id="PTHR10556">
    <property type="entry name" value="3-OXO-5-ALPHA-STEROID 4-DEHYDROGENASE"/>
    <property type="match status" value="1"/>
</dbReference>
<evidence type="ECO:0000256" key="5">
    <source>
        <dbReference type="ARBA" id="ARBA00022989"/>
    </source>
</evidence>
<dbReference type="GO" id="GO:0016020">
    <property type="term" value="C:membrane"/>
    <property type="evidence" value="ECO:0007669"/>
    <property type="project" value="UniProtKB-SubCell"/>
</dbReference>
<feature type="domain" description="3-oxo-5-alpha-steroid 4-dehydrogenase C-terminal" evidence="10">
    <location>
        <begin position="160"/>
        <end position="322"/>
    </location>
</feature>
<dbReference type="PROSITE" id="PS50244">
    <property type="entry name" value="S5A_REDUCTASE"/>
    <property type="match status" value="1"/>
</dbReference>
<dbReference type="GO" id="GO:0016627">
    <property type="term" value="F:oxidoreductase activity, acting on the CH-CH group of donors"/>
    <property type="evidence" value="ECO:0007669"/>
    <property type="project" value="InterPro"/>
</dbReference>
<evidence type="ECO:0000256" key="6">
    <source>
        <dbReference type="ARBA" id="ARBA00023002"/>
    </source>
</evidence>
<keyword evidence="8 9" id="KW-0472">Membrane</keyword>
<keyword evidence="3" id="KW-0444">Lipid biosynthesis</keyword>
<organism evidence="11 12">
    <name type="scientific">Starmerella bacillaris</name>
    <name type="common">Yeast</name>
    <name type="synonym">Candida zemplinina</name>
    <dbReference type="NCBI Taxonomy" id="1247836"/>
    <lineage>
        <taxon>Eukaryota</taxon>
        <taxon>Fungi</taxon>
        <taxon>Dikarya</taxon>
        <taxon>Ascomycota</taxon>
        <taxon>Saccharomycotina</taxon>
        <taxon>Dipodascomycetes</taxon>
        <taxon>Dipodascales</taxon>
        <taxon>Trichomonascaceae</taxon>
        <taxon>Starmerella</taxon>
    </lineage>
</organism>
<dbReference type="GO" id="GO:0042761">
    <property type="term" value="P:very long-chain fatty acid biosynthetic process"/>
    <property type="evidence" value="ECO:0007669"/>
    <property type="project" value="TreeGrafter"/>
</dbReference>
<evidence type="ECO:0000256" key="2">
    <source>
        <dbReference type="ARBA" id="ARBA00007742"/>
    </source>
</evidence>
<protein>
    <submittedName>
        <fullName evidence="11">Trans-2-enoyl-CoA reductase (NADPH)</fullName>
    </submittedName>
</protein>
<feature type="transmembrane region" description="Helical" evidence="9">
    <location>
        <begin position="266"/>
        <end position="295"/>
    </location>
</feature>
<comment type="similarity">
    <text evidence="2">Belongs to the steroid 5-alpha reductase family.</text>
</comment>
<comment type="caution">
    <text evidence="11">The sequence shown here is derived from an EMBL/GenBank/DDBJ whole genome shotgun (WGS) entry which is preliminary data.</text>
</comment>
<evidence type="ECO:0000313" key="11">
    <source>
        <dbReference type="EMBL" id="GMM50192.1"/>
    </source>
</evidence>
<evidence type="ECO:0000256" key="3">
    <source>
        <dbReference type="ARBA" id="ARBA00022516"/>
    </source>
</evidence>
<evidence type="ECO:0000259" key="10">
    <source>
        <dbReference type="Pfam" id="PF02544"/>
    </source>
</evidence>
<evidence type="ECO:0000256" key="4">
    <source>
        <dbReference type="ARBA" id="ARBA00022692"/>
    </source>
</evidence>
<evidence type="ECO:0000256" key="7">
    <source>
        <dbReference type="ARBA" id="ARBA00023098"/>
    </source>
</evidence>
<keyword evidence="6" id="KW-0560">Oxidoreductase</keyword>
<evidence type="ECO:0000256" key="9">
    <source>
        <dbReference type="SAM" id="Phobius"/>
    </source>
</evidence>
<keyword evidence="4 9" id="KW-0812">Transmembrane</keyword>
<evidence type="ECO:0000256" key="8">
    <source>
        <dbReference type="ARBA" id="ARBA00023136"/>
    </source>
</evidence>
<dbReference type="AlphaFoldDB" id="A0AAV5RG52"/>
<comment type="subcellular location">
    <subcellularLocation>
        <location evidence="1">Membrane</location>
        <topology evidence="1">Multi-pass membrane protein</topology>
    </subcellularLocation>
</comment>
<dbReference type="InterPro" id="IPR039357">
    <property type="entry name" value="SRD5A/TECR"/>
</dbReference>
<reference evidence="11 12" key="1">
    <citation type="journal article" date="2023" name="Elife">
        <title>Identification of key yeast species and microbe-microbe interactions impacting larval growth of Drosophila in the wild.</title>
        <authorList>
            <person name="Mure A."/>
            <person name="Sugiura Y."/>
            <person name="Maeda R."/>
            <person name="Honda K."/>
            <person name="Sakurai N."/>
            <person name="Takahashi Y."/>
            <person name="Watada M."/>
            <person name="Katoh T."/>
            <person name="Gotoh A."/>
            <person name="Gotoh Y."/>
            <person name="Taniguchi I."/>
            <person name="Nakamura K."/>
            <person name="Hayashi T."/>
            <person name="Katayama T."/>
            <person name="Uemura T."/>
            <person name="Hattori Y."/>
        </authorList>
    </citation>
    <scope>NUCLEOTIDE SEQUENCE [LARGE SCALE GENOMIC DNA]</scope>
    <source>
        <strain evidence="11 12">SB-73</strain>
    </source>
</reference>
<keyword evidence="5 9" id="KW-1133">Transmembrane helix</keyword>